<reference evidence="2" key="1">
    <citation type="submission" date="2021-02" db="EMBL/GenBank/DDBJ databases">
        <authorList>
            <person name="Dougan E. K."/>
            <person name="Rhodes N."/>
            <person name="Thang M."/>
            <person name="Chan C."/>
        </authorList>
    </citation>
    <scope>NUCLEOTIDE SEQUENCE</scope>
</reference>
<comment type="caution">
    <text evidence="2">The sequence shown here is derived from an EMBL/GenBank/DDBJ whole genome shotgun (WGS) entry which is preliminary data.</text>
</comment>
<dbReference type="AlphaFoldDB" id="A0A813GY94"/>
<keyword evidence="3" id="KW-1185">Reference proteome</keyword>
<dbReference type="EMBL" id="CAJNNV010029831">
    <property type="protein sequence ID" value="CAE8630258.1"/>
    <property type="molecule type" value="Genomic_DNA"/>
</dbReference>
<gene>
    <name evidence="2" type="ORF">PGLA1383_LOCUS46651</name>
</gene>
<feature type="region of interest" description="Disordered" evidence="1">
    <location>
        <begin position="19"/>
        <end position="57"/>
    </location>
</feature>
<protein>
    <submittedName>
        <fullName evidence="2">Uncharacterized protein</fullName>
    </submittedName>
</protein>
<feature type="non-terminal residue" evidence="2">
    <location>
        <position position="91"/>
    </location>
</feature>
<evidence type="ECO:0000313" key="2">
    <source>
        <dbReference type="EMBL" id="CAE8630258.1"/>
    </source>
</evidence>
<dbReference type="Pfam" id="PF07004">
    <property type="entry name" value="SHIPPO-rpt"/>
    <property type="match status" value="1"/>
</dbReference>
<evidence type="ECO:0000313" key="3">
    <source>
        <dbReference type="Proteomes" id="UP000654075"/>
    </source>
</evidence>
<name>A0A813GY94_POLGL</name>
<dbReference type="InterPro" id="IPR010736">
    <property type="entry name" value="SHIPPO-rpt"/>
</dbReference>
<proteinExistence type="predicted"/>
<sequence>EMPGPGSYLVNDYASALNSARQSSGFGTASRSSEAGKSRRYDDRGTENAGGVPYDSGDDIRLRKAPCAIFGTESRDAEVADFDLLKSNPES</sequence>
<evidence type="ECO:0000256" key="1">
    <source>
        <dbReference type="SAM" id="MobiDB-lite"/>
    </source>
</evidence>
<feature type="non-terminal residue" evidence="2">
    <location>
        <position position="1"/>
    </location>
</feature>
<dbReference type="Proteomes" id="UP000654075">
    <property type="component" value="Unassembled WGS sequence"/>
</dbReference>
<feature type="compositionally biased region" description="Basic and acidic residues" evidence="1">
    <location>
        <begin position="34"/>
        <end position="46"/>
    </location>
</feature>
<organism evidence="2 3">
    <name type="scientific">Polarella glacialis</name>
    <name type="common">Dinoflagellate</name>
    <dbReference type="NCBI Taxonomy" id="89957"/>
    <lineage>
        <taxon>Eukaryota</taxon>
        <taxon>Sar</taxon>
        <taxon>Alveolata</taxon>
        <taxon>Dinophyceae</taxon>
        <taxon>Suessiales</taxon>
        <taxon>Suessiaceae</taxon>
        <taxon>Polarella</taxon>
    </lineage>
</organism>
<accession>A0A813GY94</accession>
<feature type="compositionally biased region" description="Polar residues" evidence="1">
    <location>
        <begin position="19"/>
        <end position="33"/>
    </location>
</feature>